<gene>
    <name evidence="4" type="ORF">CBP12_12645</name>
</gene>
<evidence type="ECO:0000259" key="3">
    <source>
        <dbReference type="PROSITE" id="PS00745"/>
    </source>
</evidence>
<dbReference type="PANTHER" id="PTHR47814:SF1">
    <property type="entry name" value="PEPTIDYL-TRNA HYDROLASE ARFB"/>
    <property type="match status" value="1"/>
</dbReference>
<accession>A0A1Y0D125</accession>
<dbReference type="Pfam" id="PF00472">
    <property type="entry name" value="RF-1"/>
    <property type="match status" value="1"/>
</dbReference>
<dbReference type="Gene3D" id="3.30.160.20">
    <property type="match status" value="1"/>
</dbReference>
<feature type="compositionally biased region" description="Basic residues" evidence="2">
    <location>
        <begin position="114"/>
        <end position="138"/>
    </location>
</feature>
<sequence>MLTISARVIIPEHELEFITMRASGPGGQHVNKTDSAVQLRFNYANSPSLPATYKLALAKMKDNRVLESGWIMIRSENQRSQLMNKDFAKQALVNLLQLAGKPVKVRRPTQPSKNARRKRTDSKTYRGKIKSARGKVEF</sequence>
<protein>
    <submittedName>
        <fullName evidence="4">Aminoacyl-tRNA hydrolase</fullName>
    </submittedName>
</protein>
<dbReference type="SUPFAM" id="SSF75620">
    <property type="entry name" value="Release factor"/>
    <property type="match status" value="1"/>
</dbReference>
<reference evidence="5" key="1">
    <citation type="submission" date="2017-05" db="EMBL/GenBank/DDBJ databases">
        <authorList>
            <person name="Sung H."/>
        </authorList>
    </citation>
    <scope>NUCLEOTIDE SEQUENCE [LARGE SCALE GENOMIC DNA]</scope>
    <source>
        <strain evidence="5">AMac2203</strain>
    </source>
</reference>
<dbReference type="GO" id="GO:0072344">
    <property type="term" value="P:rescue of stalled ribosome"/>
    <property type="evidence" value="ECO:0007669"/>
    <property type="project" value="TreeGrafter"/>
</dbReference>
<dbReference type="GO" id="GO:0003747">
    <property type="term" value="F:translation release factor activity"/>
    <property type="evidence" value="ECO:0007669"/>
    <property type="project" value="InterPro"/>
</dbReference>
<dbReference type="KEGG" id="ocm:CBP12_12645"/>
<keyword evidence="4" id="KW-0378">Hydrolase</keyword>
<dbReference type="PANTHER" id="PTHR47814">
    <property type="entry name" value="PEPTIDYL-TRNA HYDROLASE ARFB"/>
    <property type="match status" value="1"/>
</dbReference>
<dbReference type="EMBL" id="CP021376">
    <property type="protein sequence ID" value="ART80896.1"/>
    <property type="molecule type" value="Genomic_DNA"/>
</dbReference>
<feature type="region of interest" description="Disordered" evidence="2">
    <location>
        <begin position="104"/>
        <end position="138"/>
    </location>
</feature>
<evidence type="ECO:0000256" key="1">
    <source>
        <dbReference type="ARBA" id="ARBA00010835"/>
    </source>
</evidence>
<dbReference type="Proteomes" id="UP000243793">
    <property type="component" value="Chromosome"/>
</dbReference>
<feature type="domain" description="Prokaryotic-type class I peptide chain release factors" evidence="3">
    <location>
        <begin position="21"/>
        <end position="37"/>
    </location>
</feature>
<dbReference type="PROSITE" id="PS00745">
    <property type="entry name" value="RF_PROK_I"/>
    <property type="match status" value="1"/>
</dbReference>
<dbReference type="InterPro" id="IPR000352">
    <property type="entry name" value="Pep_chain_release_fac_I"/>
</dbReference>
<dbReference type="AlphaFoldDB" id="A0A1Y0D125"/>
<name>A0A1Y0D125_9GAMM</name>
<dbReference type="GO" id="GO:0004045">
    <property type="term" value="F:peptidyl-tRNA hydrolase activity"/>
    <property type="evidence" value="ECO:0007669"/>
    <property type="project" value="TreeGrafter"/>
</dbReference>
<evidence type="ECO:0000256" key="2">
    <source>
        <dbReference type="SAM" id="MobiDB-lite"/>
    </source>
</evidence>
<dbReference type="RefSeq" id="WP_086964946.1">
    <property type="nucleotide sequence ID" value="NZ_CP021376.1"/>
</dbReference>
<evidence type="ECO:0000313" key="4">
    <source>
        <dbReference type="EMBL" id="ART80896.1"/>
    </source>
</evidence>
<organism evidence="4 5">
    <name type="scientific">Oceanisphaera avium</name>
    <dbReference type="NCBI Taxonomy" id="1903694"/>
    <lineage>
        <taxon>Bacteria</taxon>
        <taxon>Pseudomonadati</taxon>
        <taxon>Pseudomonadota</taxon>
        <taxon>Gammaproteobacteria</taxon>
        <taxon>Aeromonadales</taxon>
        <taxon>Aeromonadaceae</taxon>
        <taxon>Oceanisphaera</taxon>
    </lineage>
</organism>
<dbReference type="NCBIfam" id="NF006718">
    <property type="entry name" value="PRK09256.1"/>
    <property type="match status" value="1"/>
</dbReference>
<keyword evidence="5" id="KW-1185">Reference proteome</keyword>
<dbReference type="GO" id="GO:0043022">
    <property type="term" value="F:ribosome binding"/>
    <property type="evidence" value="ECO:0007669"/>
    <property type="project" value="TreeGrafter"/>
</dbReference>
<evidence type="ECO:0000313" key="5">
    <source>
        <dbReference type="Proteomes" id="UP000243793"/>
    </source>
</evidence>
<comment type="similarity">
    <text evidence="1">Belongs to the prokaryotic/mitochondrial release factor family.</text>
</comment>
<dbReference type="InterPro" id="IPR045853">
    <property type="entry name" value="Pep_chain_release_fac_I_sf"/>
</dbReference>
<proteinExistence type="inferred from homology"/>
<dbReference type="OrthoDB" id="9815709at2"/>